<dbReference type="Gene3D" id="3.90.530.10">
    <property type="entry name" value="XPA C-terminal domain"/>
    <property type="match status" value="1"/>
</dbReference>
<evidence type="ECO:0000313" key="1">
    <source>
        <dbReference type="EMBL" id="KAJ3486260.1"/>
    </source>
</evidence>
<dbReference type="OrthoDB" id="2965800at2759"/>
<sequence>MTTAAARTRSLSPAFVRDDRELREEPSLIPCLEKEGKEPLLITKTDAKKLYRLKDAQLADIPVLRSYERQVQGKSPGEAHHVMVHLSHEADIEFAAWRVLGGYHRFAN</sequence>
<proteinExistence type="predicted"/>
<dbReference type="AlphaFoldDB" id="A0A9W8MPN1"/>
<keyword evidence="2" id="KW-1185">Reference proteome</keyword>
<reference evidence="1" key="1">
    <citation type="submission" date="2022-07" db="EMBL/GenBank/DDBJ databases">
        <title>Genome Sequence of Agrocybe chaxingu.</title>
        <authorList>
            <person name="Buettner E."/>
        </authorList>
    </citation>
    <scope>NUCLEOTIDE SEQUENCE</scope>
    <source>
        <strain evidence="1">MP-N11</strain>
    </source>
</reference>
<gene>
    <name evidence="1" type="ORF">NLJ89_g11830</name>
</gene>
<dbReference type="Proteomes" id="UP001148786">
    <property type="component" value="Unassembled WGS sequence"/>
</dbReference>
<evidence type="ECO:0000313" key="2">
    <source>
        <dbReference type="Proteomes" id="UP001148786"/>
    </source>
</evidence>
<comment type="caution">
    <text evidence="1">The sequence shown here is derived from an EMBL/GenBank/DDBJ whole genome shotgun (WGS) entry which is preliminary data.</text>
</comment>
<name>A0A9W8MPN1_9AGAR</name>
<accession>A0A9W8MPN1</accession>
<dbReference type="EMBL" id="JANKHO010003089">
    <property type="protein sequence ID" value="KAJ3486260.1"/>
    <property type="molecule type" value="Genomic_DNA"/>
</dbReference>
<protein>
    <submittedName>
        <fullName evidence="1">Uncharacterized protein</fullName>
    </submittedName>
</protein>
<organism evidence="1 2">
    <name type="scientific">Agrocybe chaxingu</name>
    <dbReference type="NCBI Taxonomy" id="84603"/>
    <lineage>
        <taxon>Eukaryota</taxon>
        <taxon>Fungi</taxon>
        <taxon>Dikarya</taxon>
        <taxon>Basidiomycota</taxon>
        <taxon>Agaricomycotina</taxon>
        <taxon>Agaricomycetes</taxon>
        <taxon>Agaricomycetidae</taxon>
        <taxon>Agaricales</taxon>
        <taxon>Agaricineae</taxon>
        <taxon>Strophariaceae</taxon>
        <taxon>Agrocybe</taxon>
    </lineage>
</organism>
<dbReference type="InterPro" id="IPR037129">
    <property type="entry name" value="XPA_sf"/>
</dbReference>